<keyword evidence="6" id="KW-0333">Golgi apparatus</keyword>
<dbReference type="GO" id="GO:0007030">
    <property type="term" value="P:Golgi organization"/>
    <property type="evidence" value="ECO:0007669"/>
    <property type="project" value="TreeGrafter"/>
</dbReference>
<feature type="region of interest" description="Disordered" evidence="7">
    <location>
        <begin position="2083"/>
        <end position="2122"/>
    </location>
</feature>
<protein>
    <recommendedName>
        <fullName evidence="6">Protein transport protein sec16</fullName>
    </recommendedName>
</protein>
<feature type="compositionally biased region" description="Polar residues" evidence="7">
    <location>
        <begin position="2241"/>
        <end position="2251"/>
    </location>
</feature>
<feature type="region of interest" description="Disordered" evidence="7">
    <location>
        <begin position="1225"/>
        <end position="1254"/>
    </location>
</feature>
<feature type="compositionally biased region" description="Polar residues" evidence="7">
    <location>
        <begin position="1913"/>
        <end position="1937"/>
    </location>
</feature>
<dbReference type="GO" id="GO:0016192">
    <property type="term" value="P:vesicle-mediated transport"/>
    <property type="evidence" value="ECO:0007669"/>
    <property type="project" value="UniProtKB-KW"/>
</dbReference>
<dbReference type="InterPro" id="IPR024298">
    <property type="entry name" value="Sec16_Sec23-bd"/>
</dbReference>
<evidence type="ECO:0000313" key="11">
    <source>
        <dbReference type="RefSeq" id="XP_029645526.1"/>
    </source>
</evidence>
<dbReference type="Proteomes" id="UP000515154">
    <property type="component" value="Linkage group LG1"/>
</dbReference>
<dbReference type="GO" id="GO:0012507">
    <property type="term" value="C:ER to Golgi transport vesicle membrane"/>
    <property type="evidence" value="ECO:0007669"/>
    <property type="project" value="TreeGrafter"/>
</dbReference>
<feature type="compositionally biased region" description="Polar residues" evidence="7">
    <location>
        <begin position="1965"/>
        <end position="1976"/>
    </location>
</feature>
<feature type="domain" description="Sec16 Sec23-binding" evidence="8">
    <location>
        <begin position="1466"/>
        <end position="1705"/>
    </location>
</feature>
<evidence type="ECO:0000256" key="4">
    <source>
        <dbReference type="ARBA" id="ARBA00022824"/>
    </source>
</evidence>
<keyword evidence="3 6" id="KW-0813">Transport</keyword>
<feature type="compositionally biased region" description="Polar residues" evidence="7">
    <location>
        <begin position="2171"/>
        <end position="2189"/>
    </location>
</feature>
<dbReference type="PANTHER" id="PTHR13402">
    <property type="entry name" value="RGPR-RELATED"/>
    <property type="match status" value="1"/>
</dbReference>
<dbReference type="GO" id="GO:0015031">
    <property type="term" value="P:protein transport"/>
    <property type="evidence" value="ECO:0007669"/>
    <property type="project" value="UniProtKB-KW"/>
</dbReference>
<feature type="compositionally biased region" description="Basic and acidic residues" evidence="7">
    <location>
        <begin position="1135"/>
        <end position="1164"/>
    </location>
</feature>
<feature type="region of interest" description="Disordered" evidence="7">
    <location>
        <begin position="923"/>
        <end position="1068"/>
    </location>
</feature>
<dbReference type="InterPro" id="IPR024340">
    <property type="entry name" value="Sec16_CCD"/>
</dbReference>
<keyword evidence="4 6" id="KW-0256">Endoplasmic reticulum</keyword>
<keyword evidence="5 6" id="KW-0931">ER-Golgi transport</keyword>
<keyword evidence="6" id="KW-0472">Membrane</keyword>
<dbReference type="CDD" id="cd09233">
    <property type="entry name" value="ACE1-Sec16-like"/>
    <property type="match status" value="1"/>
</dbReference>
<feature type="compositionally biased region" description="Basic and acidic residues" evidence="7">
    <location>
        <begin position="1005"/>
        <end position="1068"/>
    </location>
</feature>
<dbReference type="RefSeq" id="XP_029645526.1">
    <property type="nucleotide sequence ID" value="XM_029789666.2"/>
</dbReference>
<feature type="compositionally biased region" description="Polar residues" evidence="7">
    <location>
        <begin position="340"/>
        <end position="352"/>
    </location>
</feature>
<feature type="compositionally biased region" description="Polar residues" evidence="7">
    <location>
        <begin position="2214"/>
        <end position="2232"/>
    </location>
</feature>
<feature type="domain" description="Sec16 central conserved" evidence="9">
    <location>
        <begin position="1297"/>
        <end position="1394"/>
    </location>
</feature>
<evidence type="ECO:0000256" key="5">
    <source>
        <dbReference type="ARBA" id="ARBA00022892"/>
    </source>
</evidence>
<evidence type="ECO:0000259" key="9">
    <source>
        <dbReference type="Pfam" id="PF12932"/>
    </source>
</evidence>
<feature type="region of interest" description="Disordered" evidence="7">
    <location>
        <begin position="720"/>
        <end position="840"/>
    </location>
</feature>
<organism evidence="10 11">
    <name type="scientific">Octopus sinensis</name>
    <name type="common">East Asian common octopus</name>
    <dbReference type="NCBI Taxonomy" id="2607531"/>
    <lineage>
        <taxon>Eukaryota</taxon>
        <taxon>Metazoa</taxon>
        <taxon>Spiralia</taxon>
        <taxon>Lophotrochozoa</taxon>
        <taxon>Mollusca</taxon>
        <taxon>Cephalopoda</taxon>
        <taxon>Coleoidea</taxon>
        <taxon>Octopodiformes</taxon>
        <taxon>Octopoda</taxon>
        <taxon>Incirrata</taxon>
        <taxon>Octopodidae</taxon>
        <taxon>Octopus</taxon>
    </lineage>
</organism>
<feature type="compositionally biased region" description="Polar residues" evidence="7">
    <location>
        <begin position="768"/>
        <end position="817"/>
    </location>
</feature>
<evidence type="ECO:0000256" key="7">
    <source>
        <dbReference type="SAM" id="MobiDB-lite"/>
    </source>
</evidence>
<evidence type="ECO:0000256" key="3">
    <source>
        <dbReference type="ARBA" id="ARBA00022448"/>
    </source>
</evidence>
<feature type="compositionally biased region" description="Polar residues" evidence="7">
    <location>
        <begin position="923"/>
        <end position="960"/>
    </location>
</feature>
<evidence type="ECO:0000256" key="2">
    <source>
        <dbReference type="ARBA" id="ARBA00005927"/>
    </source>
</evidence>
<feature type="region of interest" description="Disordered" evidence="7">
    <location>
        <begin position="1905"/>
        <end position="2036"/>
    </location>
</feature>
<dbReference type="PANTHER" id="PTHR13402:SF6">
    <property type="entry name" value="SECRETORY 16, ISOFORM I"/>
    <property type="match status" value="1"/>
</dbReference>
<dbReference type="GO" id="GO:0070971">
    <property type="term" value="C:endoplasmic reticulum exit site"/>
    <property type="evidence" value="ECO:0007669"/>
    <property type="project" value="TreeGrafter"/>
</dbReference>
<dbReference type="GO" id="GO:0070973">
    <property type="term" value="P:protein localization to endoplasmic reticulum exit site"/>
    <property type="evidence" value="ECO:0007669"/>
    <property type="project" value="TreeGrafter"/>
</dbReference>
<evidence type="ECO:0000313" key="10">
    <source>
        <dbReference type="Proteomes" id="UP000515154"/>
    </source>
</evidence>
<feature type="region of interest" description="Disordered" evidence="7">
    <location>
        <begin position="1413"/>
        <end position="1444"/>
    </location>
</feature>
<evidence type="ECO:0000256" key="6">
    <source>
        <dbReference type="RuleBase" id="RU364101"/>
    </source>
</evidence>
<feature type="compositionally biased region" description="Basic and acidic residues" evidence="7">
    <location>
        <begin position="1110"/>
        <end position="1122"/>
    </location>
</feature>
<feature type="region of interest" description="Disordered" evidence="7">
    <location>
        <begin position="2171"/>
        <end position="2267"/>
    </location>
</feature>
<feature type="compositionally biased region" description="Low complexity" evidence="7">
    <location>
        <begin position="2007"/>
        <end position="2019"/>
    </location>
</feature>
<keyword evidence="10" id="KW-1185">Reference proteome</keyword>
<evidence type="ECO:0000259" key="8">
    <source>
        <dbReference type="Pfam" id="PF12931"/>
    </source>
</evidence>
<feature type="compositionally biased region" description="Polar residues" evidence="7">
    <location>
        <begin position="293"/>
        <end position="334"/>
    </location>
</feature>
<feature type="compositionally biased region" description="Basic and acidic residues" evidence="7">
    <location>
        <begin position="975"/>
        <end position="990"/>
    </location>
</feature>
<feature type="compositionally biased region" description="Basic and acidic residues" evidence="7">
    <location>
        <begin position="1419"/>
        <end position="1429"/>
    </location>
</feature>
<name>A0A6P7T6T1_9MOLL</name>
<keyword evidence="6" id="KW-0653">Protein transport</keyword>
<sequence>MYTVLKLSNDKLSIAAKDGDPDTDTELNIENSITQTQKDDIYSILCLYWNYTSVHLHLRSVLVLDPNTKFNRAESWLNGNPLGYIDLMSQPVAPWNPDNYGNQSGSVGPVTFYNPAEFQNNVPSNQFAGTSFQPLSEGNTVSTITDQPITTAECNISNQQAQLQTVAPTIFQPSNCNNVQPANQVPPDKDSLNQLNASTDSNNTVNGTWDPNPAWGDHPSSFFGNQFTGMGQYHEHNVSSVNSVGNDSHGNNISGHEQISTGTIQYFDQNQNLPAGMNQDLSGGQMWPNILSPNTQQWPSDTSNNVLPQTYFSSDSSNSQPTIQANYSAYQSPSPMLLSSPVQDPSSSLQTPGQKIITTTESRYFSQAPDNNQAVHSQNSWPQVSNIAVSKPLEACEQQTTAAAFFNQSNTGLDNSLWEPTKNLSNSNPPVGIFQPQNYPVLVKNDSYPEPNSVPVTATPSNQTVADNLSTSVAQAFSVGNNSQSIGNSIQNSAASVAEVSNKFNEISLNALPEESVPTSTEAASFVQQNQQQHLPLDSITNVNLHDSFITENKSSNSNDCSQYMKHGLPQSTETPDQEFINNCKEHANTSSQVHPITNAIVLDSFNTENSNFQNEHFSFPQLAPSSTIKETSNQDVIPKPAEQHHNYDPQNEIVAAPTPPLEDLDQLKESMKQIPNTSNINNTFESVANSKKEMASQFGSEQTASLRKDHMLNVFASEIQPRESSPFQPPPPRQNSVEGNRPQSISRGSSQESSRSLRGSVHGEPSSKGNQSLRGSATKSDPSLQDCWSNSGVQSFLRQGSQESIRSVESNASRPSMEQIEERAKDTKGLMPPPKNVNRHDQTSAAIRANAVDAARLQDCMSPMTTLWDNPQISSSGIMLVPSIPVVSSESSTAFSLVAKGSSTSSENKNITAETSIASKRSLDVTNDTTNNSSDKLDSSQPLTSTPNSSKTATSNHDSSPIKPEFKSPPQQYEEGHTKKDFPGSRDPHSSWSVQDARFPQNSQDRHDFRGSRDSLDIRDSKGYRDHDFHGSRESLDMRDSRHSREYRDREPVDFRGSKARDRDYRHPRDYDYDYRMRYHKNPRYDAYYDRPVSRPEFERYGEYNNYYRDEEHHESYERPRSRQAVPPEENDDTDSRSERPSSRLDYSRYDREYYSRHKDPYGRRYHRKDYDPSYYNRNAAYYNYYRGRYGPGYYEDAESYYNRYYQEKARYEEYFGAGSYDDYENYSRPSREQSRTHTPLQEPSSRGPIGQYSSLPEMYDYEAYYNYYETADWPTPEETTGRMTPAKFFTPHTCAVFGPSGQLIHVPANLPSDGQPATVEIMSVENVLSDQKEAEELHSFPGPLIRGETHKNDVLLFCQSKVKEYGENMRMTDRESAILLWKFLELLIKQNGTIVGTDIADLLLEDHVPNTSDYGDSESKAESERESTQSPATQENSALQMTTTSDRVLVNRGLDLNEKTDRFRNLLLYGRKKEALRWATKNNLWGHALFLASKMDKRTHAEIMTKFANSAIKMNDPLQTLYQLMSGRQPASVTSLCDDAWGDWRPHLAMMLSNHSMRPDHDKKSIITLGDTLAAKGFLHASHFCYLMAQVHFGIYSKKTSKIVLIGSSHSLSLKEFATNEAIQCTEIFEYAQSLGNPLYFLPSFQPYKLLYACRLAEYGLTQEALHYCEVITLSVISNPVCYQLTVVKVLNEISNRLKCYDPQHLQQGDMSDPVWLQQLGNICKSFEEGAIQPLSGSATPLGPQTTATSSESGEVANYLNNMQDSLVSGYSQGAMGSYIQDQQWGAPGISTEAGYSGEQHQQQPFLEQHLPNNNYFNNSVSAQQHSQQQVLQHQQQYQQQLNSQQQFHGNAEYSYNYTQQQQQQPQESMYNYQEETDGLQNSNYPQNEPDSRIHAPQETVGSDAHLGAGNITSDNQAFGSQEQQVSAISGTQSWEKPLHPPQAQNLTQGSNSHSEEGVSGDQVGSSTTDTTNSEGGGFDYFGSSTHKPIIAPTRYRNNRQRTISESSNVSNGSANSVKMASPKKTNNVSKPVTGETKGWWNSLNIFSQLGRQKKNEMILPEDKNPAIVWDAERKKWINTGEEEEPEAEAAPPPKDTDLNRKPSIPQAGPPPPTGNKFSLSRVRGARNQYVDVMNPNATAQTVPKNLFNVLPPTTSAAPTPGIFVPPGTSNFNETNASTNNSQNETISQQELSELSRSSSMSSLSQEVQQLTLKQQAVPVSSDSTNQTASGMPMLFNPASFQKQSQPTAATGAGSRLSQRRIYPK</sequence>
<proteinExistence type="inferred from homology"/>
<feature type="compositionally biased region" description="Polar residues" evidence="7">
    <location>
        <begin position="1430"/>
        <end position="1444"/>
    </location>
</feature>
<dbReference type="GO" id="GO:0000139">
    <property type="term" value="C:Golgi membrane"/>
    <property type="evidence" value="ECO:0007669"/>
    <property type="project" value="UniProtKB-SubCell"/>
</dbReference>
<dbReference type="Gene3D" id="1.25.40.1030">
    <property type="match status" value="1"/>
</dbReference>
<dbReference type="KEGG" id="osn:115219484"/>
<feature type="compositionally biased region" description="Polar residues" evidence="7">
    <location>
        <begin position="1945"/>
        <end position="1955"/>
    </location>
</feature>
<gene>
    <name evidence="11" type="primary">LOC115219484</name>
</gene>
<feature type="region of interest" description="Disordered" evidence="7">
    <location>
        <begin position="1110"/>
        <end position="1172"/>
    </location>
</feature>
<evidence type="ECO:0000256" key="1">
    <source>
        <dbReference type="ARBA" id="ARBA00004240"/>
    </source>
</evidence>
<comment type="subcellular location">
    <subcellularLocation>
        <location evidence="1">Endoplasmic reticulum</location>
    </subcellularLocation>
    <subcellularLocation>
        <location evidence="6">Golgi apparatus membrane</location>
    </subcellularLocation>
</comment>
<dbReference type="Pfam" id="PF12932">
    <property type="entry name" value="Sec16"/>
    <property type="match status" value="1"/>
</dbReference>
<dbReference type="Pfam" id="PF12931">
    <property type="entry name" value="TPR_Sec16"/>
    <property type="match status" value="1"/>
</dbReference>
<comment type="similarity">
    <text evidence="2 6">Belongs to the SEC16 family.</text>
</comment>
<feature type="compositionally biased region" description="Low complexity" evidence="7">
    <location>
        <begin position="744"/>
        <end position="761"/>
    </location>
</feature>
<accession>A0A6P7T6T1</accession>
<reference evidence="11" key="1">
    <citation type="submission" date="2025-08" db="UniProtKB">
        <authorList>
            <consortium name="RefSeq"/>
        </authorList>
    </citation>
    <scope>IDENTIFICATION</scope>
</reference>
<feature type="compositionally biased region" description="Low complexity" evidence="7">
    <location>
        <begin position="2190"/>
        <end position="2213"/>
    </location>
</feature>
<feature type="region of interest" description="Disordered" evidence="7">
    <location>
        <begin position="293"/>
        <end position="352"/>
    </location>
</feature>